<gene>
    <name evidence="1" type="ORF">UFOVP353_26</name>
</gene>
<proteinExistence type="predicted"/>
<name>A0A6J5M7K8_9CAUD</name>
<reference evidence="1" key="1">
    <citation type="submission" date="2020-04" db="EMBL/GenBank/DDBJ databases">
        <authorList>
            <person name="Chiriac C."/>
            <person name="Salcher M."/>
            <person name="Ghai R."/>
            <person name="Kavagutti S V."/>
        </authorList>
    </citation>
    <scope>NUCLEOTIDE SEQUENCE</scope>
</reference>
<sequence length="88" mass="9471">MKTPFTNIIDLSTGLPINPCAPEAKIIEQAVNVASFFNGHPIPIYAGQEFFDLTFGESDETCAILDAAKHIHAASEILLRLAEAKSGK</sequence>
<dbReference type="EMBL" id="LR796367">
    <property type="protein sequence ID" value="CAB4139769.1"/>
    <property type="molecule type" value="Genomic_DNA"/>
</dbReference>
<organism evidence="1">
    <name type="scientific">uncultured Caudovirales phage</name>
    <dbReference type="NCBI Taxonomy" id="2100421"/>
    <lineage>
        <taxon>Viruses</taxon>
        <taxon>Duplodnaviria</taxon>
        <taxon>Heunggongvirae</taxon>
        <taxon>Uroviricota</taxon>
        <taxon>Caudoviricetes</taxon>
        <taxon>Peduoviridae</taxon>
        <taxon>Maltschvirus</taxon>
        <taxon>Maltschvirus maltsch</taxon>
    </lineage>
</organism>
<evidence type="ECO:0000313" key="1">
    <source>
        <dbReference type="EMBL" id="CAB4139769.1"/>
    </source>
</evidence>
<protein>
    <submittedName>
        <fullName evidence="1">Uncharacterized protein</fullName>
    </submittedName>
</protein>
<accession>A0A6J5M7K8</accession>